<protein>
    <recommendedName>
        <fullName evidence="4">Transmembrane protein</fullName>
    </recommendedName>
</protein>
<dbReference type="Proteomes" id="UP000094378">
    <property type="component" value="Chromosome"/>
</dbReference>
<dbReference type="STRING" id="216938.SHELI_v1c06700"/>
<proteinExistence type="predicted"/>
<sequence>MAMARKLDNQKVKRGPLGDRLIHGFLGDFYTKIFLKSKHVNMVSEGDFLARVRCLCAATYILPFQIIWIGFFLYARIFVQKSLGSSTIVDSEDSYLYYDQINILNISMYLMLYHIFLLSTVIIVLLNQTMGKGTVIFTVIYNFLFISESLLYGSFLFILDWIGLLHKFTDLNSALDMLKTQWLWILAIVFLLWSYFPLISIFKDLNMWNREWMRIDRYRKTEDKENAFVFKTWVTPGEVKARKWMIFAGWLAIFISSTFELMDVFASTNYSIMKYIILGFGYIVFLGSYIVPYNKYSLIFYWLNQTVLMGILIYGLVIMNRSAHIPGNWFMYLYWLLIIPWILSFKSAIRYTWTIKDAEEIKAVVLNMFDNKDDFEKFLDKRKEDKKVDENSI</sequence>
<name>A0A1B3SL08_9MOLU</name>
<feature type="transmembrane region" description="Helical" evidence="1">
    <location>
        <begin position="244"/>
        <end position="266"/>
    </location>
</feature>
<dbReference type="AlphaFoldDB" id="A0A1B3SL08"/>
<keyword evidence="1" id="KW-0472">Membrane</keyword>
<feature type="transmembrane region" description="Helical" evidence="1">
    <location>
        <begin position="182"/>
        <end position="202"/>
    </location>
</feature>
<keyword evidence="3" id="KW-1185">Reference proteome</keyword>
<accession>A0A1B3SL08</accession>
<dbReference type="RefSeq" id="WP_069116704.1">
    <property type="nucleotide sequence ID" value="NZ_CP017015.1"/>
</dbReference>
<feature type="transmembrane region" description="Helical" evidence="1">
    <location>
        <begin position="106"/>
        <end position="127"/>
    </location>
</feature>
<feature type="transmembrane region" description="Helical" evidence="1">
    <location>
        <begin position="52"/>
        <end position="75"/>
    </location>
</feature>
<keyword evidence="1" id="KW-0812">Transmembrane</keyword>
<gene>
    <name evidence="2" type="ORF">SHELI_v1c06700</name>
</gene>
<evidence type="ECO:0000313" key="3">
    <source>
        <dbReference type="Proteomes" id="UP000094378"/>
    </source>
</evidence>
<organism evidence="2 3">
    <name type="scientific">Spiroplasma helicoides</name>
    <dbReference type="NCBI Taxonomy" id="216938"/>
    <lineage>
        <taxon>Bacteria</taxon>
        <taxon>Bacillati</taxon>
        <taxon>Mycoplasmatota</taxon>
        <taxon>Mollicutes</taxon>
        <taxon>Entomoplasmatales</taxon>
        <taxon>Spiroplasmataceae</taxon>
        <taxon>Spiroplasma</taxon>
    </lineage>
</organism>
<dbReference type="EMBL" id="CP017015">
    <property type="protein sequence ID" value="AOG60621.1"/>
    <property type="molecule type" value="Genomic_DNA"/>
</dbReference>
<evidence type="ECO:0000313" key="2">
    <source>
        <dbReference type="EMBL" id="AOG60621.1"/>
    </source>
</evidence>
<evidence type="ECO:0000256" key="1">
    <source>
        <dbReference type="SAM" id="Phobius"/>
    </source>
</evidence>
<dbReference type="KEGG" id="shj:SHELI_v1c06700"/>
<feature type="transmembrane region" description="Helical" evidence="1">
    <location>
        <begin position="272"/>
        <end position="291"/>
    </location>
</feature>
<dbReference type="OrthoDB" id="387949at2"/>
<reference evidence="2 3" key="1">
    <citation type="submission" date="2016-08" db="EMBL/GenBank/DDBJ databases">
        <title>Complete genome sequence of Spiroplasma helicoides TABS-2 (DSM 22551).</title>
        <authorList>
            <person name="Shen W.-Y."/>
            <person name="Lo W.-S."/>
            <person name="Lai Y.-C."/>
            <person name="Kuo C.-H."/>
        </authorList>
    </citation>
    <scope>NUCLEOTIDE SEQUENCE [LARGE SCALE GENOMIC DNA]</scope>
    <source>
        <strain evidence="2 3">TABS-2</strain>
    </source>
</reference>
<feature type="transmembrane region" description="Helical" evidence="1">
    <location>
        <begin position="329"/>
        <end position="349"/>
    </location>
</feature>
<feature type="transmembrane region" description="Helical" evidence="1">
    <location>
        <begin position="298"/>
        <end position="317"/>
    </location>
</feature>
<keyword evidence="1" id="KW-1133">Transmembrane helix</keyword>
<evidence type="ECO:0008006" key="4">
    <source>
        <dbReference type="Google" id="ProtNLM"/>
    </source>
</evidence>
<feature type="transmembrane region" description="Helical" evidence="1">
    <location>
        <begin position="139"/>
        <end position="162"/>
    </location>
</feature>